<reference evidence="2" key="1">
    <citation type="journal article" date="2023" name="Mol. Phylogenet. Evol.">
        <title>Genome-scale phylogeny and comparative genomics of the fungal order Sordariales.</title>
        <authorList>
            <person name="Hensen N."/>
            <person name="Bonometti L."/>
            <person name="Westerberg I."/>
            <person name="Brannstrom I.O."/>
            <person name="Guillou S."/>
            <person name="Cros-Aarteil S."/>
            <person name="Calhoun S."/>
            <person name="Haridas S."/>
            <person name="Kuo A."/>
            <person name="Mondo S."/>
            <person name="Pangilinan J."/>
            <person name="Riley R."/>
            <person name="LaButti K."/>
            <person name="Andreopoulos B."/>
            <person name="Lipzen A."/>
            <person name="Chen C."/>
            <person name="Yan M."/>
            <person name="Daum C."/>
            <person name="Ng V."/>
            <person name="Clum A."/>
            <person name="Steindorff A."/>
            <person name="Ohm R.A."/>
            <person name="Martin F."/>
            <person name="Silar P."/>
            <person name="Natvig D.O."/>
            <person name="Lalanne C."/>
            <person name="Gautier V."/>
            <person name="Ament-Velasquez S.L."/>
            <person name="Kruys A."/>
            <person name="Hutchinson M.I."/>
            <person name="Powell A.J."/>
            <person name="Barry K."/>
            <person name="Miller A.N."/>
            <person name="Grigoriev I.V."/>
            <person name="Debuchy R."/>
            <person name="Gladieux P."/>
            <person name="Hiltunen Thoren M."/>
            <person name="Johannesson H."/>
        </authorList>
    </citation>
    <scope>NUCLEOTIDE SEQUENCE</scope>
    <source>
        <strain evidence="2">CBS 538.74</strain>
    </source>
</reference>
<sequence length="399" mass="43125">MRLSLASILCLAVQLGTALPGPPKKPAPVTPLTNHTILDPPKGGRIVYPRLAELHDGTILVTASVSGGSLMGNGKSAFPIFETKDNGVTWKWISNLTDQVNGWGMSAQPALLELRKPLGKFKPGTILASGNSWSSNGTRIDLYASTDGARTWEFISRVAEGGRPNTTNGATPIWEPFLLHYEDELIVYYSDQRDPLHGQKLAHQRSKDLLTWGPVVNDVRYDEYLARPGMTVVAHVAPIKKWILVYELPIGNSSSHGSHYPVHYRLADDPREFDAAEHVGIIVEDPATGDKMAPNASPYVVWSPVGGPNGTIIVSDADYDVLYVNRNGGDPGAWEVRESAQSAAYSRALHVFEKSPEWLMVVGGDTFDGNGWGGLSLSVQALEKKPGPGPGHGCKPPVV</sequence>
<name>A0AAN7A0Y5_9PEZI</name>
<dbReference type="InterPro" id="IPR036278">
    <property type="entry name" value="Sialidase_sf"/>
</dbReference>
<keyword evidence="3" id="KW-1185">Reference proteome</keyword>
<reference evidence="2" key="2">
    <citation type="submission" date="2023-05" db="EMBL/GenBank/DDBJ databases">
        <authorList>
            <consortium name="Lawrence Berkeley National Laboratory"/>
            <person name="Steindorff A."/>
            <person name="Hensen N."/>
            <person name="Bonometti L."/>
            <person name="Westerberg I."/>
            <person name="Brannstrom I.O."/>
            <person name="Guillou S."/>
            <person name="Cros-Aarteil S."/>
            <person name="Calhoun S."/>
            <person name="Haridas S."/>
            <person name="Kuo A."/>
            <person name="Mondo S."/>
            <person name="Pangilinan J."/>
            <person name="Riley R."/>
            <person name="Labutti K."/>
            <person name="Andreopoulos B."/>
            <person name="Lipzen A."/>
            <person name="Chen C."/>
            <person name="Yanf M."/>
            <person name="Daum C."/>
            <person name="Ng V."/>
            <person name="Clum A."/>
            <person name="Ohm R."/>
            <person name="Martin F."/>
            <person name="Silar P."/>
            <person name="Natvig D."/>
            <person name="Lalanne C."/>
            <person name="Gautier V."/>
            <person name="Ament-Velasquez S.L."/>
            <person name="Kruys A."/>
            <person name="Hutchinson M.I."/>
            <person name="Powell A.J."/>
            <person name="Barry K."/>
            <person name="Miller A.N."/>
            <person name="Grigoriev I.V."/>
            <person name="Debuchy R."/>
            <person name="Gladieux P."/>
            <person name="Thoren M.H."/>
            <person name="Johannesson H."/>
        </authorList>
    </citation>
    <scope>NUCLEOTIDE SEQUENCE</scope>
    <source>
        <strain evidence="2">CBS 538.74</strain>
    </source>
</reference>
<proteinExistence type="predicted"/>
<gene>
    <name evidence="2" type="ORF">C8A00DRAFT_11144</name>
</gene>
<accession>A0AAN7A0Y5</accession>
<feature type="signal peptide" evidence="1">
    <location>
        <begin position="1"/>
        <end position="18"/>
    </location>
</feature>
<dbReference type="EMBL" id="MU856842">
    <property type="protein sequence ID" value="KAK4158047.1"/>
    <property type="molecule type" value="Genomic_DNA"/>
</dbReference>
<evidence type="ECO:0000313" key="3">
    <source>
        <dbReference type="Proteomes" id="UP001302745"/>
    </source>
</evidence>
<evidence type="ECO:0000313" key="2">
    <source>
        <dbReference type="EMBL" id="KAK4158047.1"/>
    </source>
</evidence>
<dbReference type="CDD" id="cd15482">
    <property type="entry name" value="Sialidase_non-viral"/>
    <property type="match status" value="1"/>
</dbReference>
<dbReference type="SUPFAM" id="SSF50939">
    <property type="entry name" value="Sialidases"/>
    <property type="match status" value="1"/>
</dbReference>
<dbReference type="AlphaFoldDB" id="A0AAN7A0Y5"/>
<comment type="caution">
    <text evidence="2">The sequence shown here is derived from an EMBL/GenBank/DDBJ whole genome shotgun (WGS) entry which is preliminary data.</text>
</comment>
<protein>
    <submittedName>
        <fullName evidence="2">Sialidase</fullName>
    </submittedName>
</protein>
<dbReference type="Gene3D" id="2.120.10.10">
    <property type="match status" value="1"/>
</dbReference>
<organism evidence="2 3">
    <name type="scientific">Chaetomidium leptoderma</name>
    <dbReference type="NCBI Taxonomy" id="669021"/>
    <lineage>
        <taxon>Eukaryota</taxon>
        <taxon>Fungi</taxon>
        <taxon>Dikarya</taxon>
        <taxon>Ascomycota</taxon>
        <taxon>Pezizomycotina</taxon>
        <taxon>Sordariomycetes</taxon>
        <taxon>Sordariomycetidae</taxon>
        <taxon>Sordariales</taxon>
        <taxon>Chaetomiaceae</taxon>
        <taxon>Chaetomidium</taxon>
    </lineage>
</organism>
<feature type="chain" id="PRO_5042879389" evidence="1">
    <location>
        <begin position="19"/>
        <end position="399"/>
    </location>
</feature>
<evidence type="ECO:0000256" key="1">
    <source>
        <dbReference type="SAM" id="SignalP"/>
    </source>
</evidence>
<dbReference type="PANTHER" id="PTHR38792:SF1">
    <property type="entry name" value="BNR_ASP-BOX REPEAT PROTEIN"/>
    <property type="match status" value="1"/>
</dbReference>
<dbReference type="PANTHER" id="PTHR38792">
    <property type="entry name" value="BNR/ASP-BOX REPEAT DOMAIN PROTEIN (AFU_ORTHOLOGUE AFUA_7G06430)-RELATED"/>
    <property type="match status" value="1"/>
</dbReference>
<keyword evidence="1" id="KW-0732">Signal</keyword>
<dbReference type="Proteomes" id="UP001302745">
    <property type="component" value="Unassembled WGS sequence"/>
</dbReference>